<evidence type="ECO:0000313" key="2">
    <source>
        <dbReference type="EMBL" id="KAG2648794.1"/>
    </source>
</evidence>
<comment type="caution">
    <text evidence="2">The sequence shown here is derived from an EMBL/GenBank/DDBJ whole genome shotgun (WGS) entry which is preliminary data.</text>
</comment>
<feature type="compositionally biased region" description="Polar residues" evidence="1">
    <location>
        <begin position="101"/>
        <end position="116"/>
    </location>
</feature>
<name>A0A8T0WUI7_PANVG</name>
<gene>
    <name evidence="2" type="ORF">PVAP13_1NG065766</name>
</gene>
<feature type="region of interest" description="Disordered" evidence="1">
    <location>
        <begin position="1"/>
        <end position="146"/>
    </location>
</feature>
<feature type="compositionally biased region" description="Gly residues" evidence="1">
    <location>
        <begin position="58"/>
        <end position="68"/>
    </location>
</feature>
<dbReference type="AlphaFoldDB" id="A0A8T0WUI7"/>
<evidence type="ECO:0000313" key="3">
    <source>
        <dbReference type="Proteomes" id="UP000823388"/>
    </source>
</evidence>
<accession>A0A8T0WUI7</accession>
<dbReference type="EMBL" id="CM029038">
    <property type="protein sequence ID" value="KAG2648794.1"/>
    <property type="molecule type" value="Genomic_DNA"/>
</dbReference>
<reference evidence="2" key="1">
    <citation type="submission" date="2020-05" db="EMBL/GenBank/DDBJ databases">
        <title>WGS assembly of Panicum virgatum.</title>
        <authorList>
            <person name="Lovell J.T."/>
            <person name="Jenkins J."/>
            <person name="Shu S."/>
            <person name="Juenger T.E."/>
            <person name="Schmutz J."/>
        </authorList>
    </citation>
    <scope>NUCLEOTIDE SEQUENCE</scope>
    <source>
        <strain evidence="2">AP13</strain>
    </source>
</reference>
<organism evidence="2 3">
    <name type="scientific">Panicum virgatum</name>
    <name type="common">Blackwell switchgrass</name>
    <dbReference type="NCBI Taxonomy" id="38727"/>
    <lineage>
        <taxon>Eukaryota</taxon>
        <taxon>Viridiplantae</taxon>
        <taxon>Streptophyta</taxon>
        <taxon>Embryophyta</taxon>
        <taxon>Tracheophyta</taxon>
        <taxon>Spermatophyta</taxon>
        <taxon>Magnoliopsida</taxon>
        <taxon>Liliopsida</taxon>
        <taxon>Poales</taxon>
        <taxon>Poaceae</taxon>
        <taxon>PACMAD clade</taxon>
        <taxon>Panicoideae</taxon>
        <taxon>Panicodae</taxon>
        <taxon>Paniceae</taxon>
        <taxon>Panicinae</taxon>
        <taxon>Panicum</taxon>
        <taxon>Panicum sect. Hiantes</taxon>
    </lineage>
</organism>
<sequence length="233" mass="25048">MPFPLVANQPHRPSASILRCCGGEPDDGIERRGRNKGRLAASSPSSPNRVAADQGREYCGGRGTGTPAGGEIWASLPPSTQSISSRRCQTAVPVLRRSRWISETPSHRTCSQSGTGAQRRPPRLPPSTVDAGSRPPATGEASGHRSLRTVVSPRRISIQTADIRSNGRGCLQTAVNKIFILHSHLDLDAAPASGPELSDSGSRADHFRVFVCPRPRAPTPWYLPVLLQQQSRD</sequence>
<dbReference type="Proteomes" id="UP000823388">
    <property type="component" value="Chromosome 1N"/>
</dbReference>
<evidence type="ECO:0000256" key="1">
    <source>
        <dbReference type="SAM" id="MobiDB-lite"/>
    </source>
</evidence>
<feature type="compositionally biased region" description="Polar residues" evidence="1">
    <location>
        <begin position="77"/>
        <end position="88"/>
    </location>
</feature>
<protein>
    <submittedName>
        <fullName evidence="2">Uncharacterized protein</fullName>
    </submittedName>
</protein>
<keyword evidence="3" id="KW-1185">Reference proteome</keyword>
<proteinExistence type="predicted"/>